<accession>A0ACC5RCM3</accession>
<name>A0ACC5RCM3_9HYPH</name>
<dbReference type="Proteomes" id="UP000616151">
    <property type="component" value="Unassembled WGS sequence"/>
</dbReference>
<reference evidence="1" key="1">
    <citation type="submission" date="2021-01" db="EMBL/GenBank/DDBJ databases">
        <authorList>
            <person name="Sun Q."/>
        </authorList>
    </citation>
    <scope>NUCLEOTIDE SEQUENCE</scope>
    <source>
        <strain evidence="1">YIM B02566</strain>
    </source>
</reference>
<evidence type="ECO:0000313" key="2">
    <source>
        <dbReference type="Proteomes" id="UP000616151"/>
    </source>
</evidence>
<gene>
    <name evidence="1" type="ORF">JHL16_29040</name>
</gene>
<sequence length="264" mass="28230">MSAVRFLVLLLILLSPQAASRAQAMASDCLAMAQAPGFVPVQYSAPTLAADEVQLTFLGHSTFLIESAGGVKIATDYSGYAGGIVPDVATMNHAHRSHYTDFPDPAIKQVLRGWNPEGGPARHDLTVGDVRIRNVTTDIRAMGGAVPDGNSIFIFEVAGLCIGHLGHLHHELSNAQLAAIGRLDIVLVPVDGTYTMAQANMLNVLKELKARLVLPMHYFTPETLQRFINGLSGELDVEISGKASVTVSARTLPEKPKLLVLPGY</sequence>
<protein>
    <submittedName>
        <fullName evidence="1">MBL fold metallo-hydrolase</fullName>
    </submittedName>
</protein>
<comment type="caution">
    <text evidence="1">The sequence shown here is derived from an EMBL/GenBank/DDBJ whole genome shotgun (WGS) entry which is preliminary data.</text>
</comment>
<proteinExistence type="predicted"/>
<organism evidence="1 2">
    <name type="scientific">Taklimakanibacter albus</name>
    <dbReference type="NCBI Taxonomy" id="2800327"/>
    <lineage>
        <taxon>Bacteria</taxon>
        <taxon>Pseudomonadati</taxon>
        <taxon>Pseudomonadota</taxon>
        <taxon>Alphaproteobacteria</taxon>
        <taxon>Hyphomicrobiales</taxon>
        <taxon>Aestuariivirgaceae</taxon>
        <taxon>Taklimakanibacter</taxon>
    </lineage>
</organism>
<dbReference type="EMBL" id="JAENHL010000008">
    <property type="protein sequence ID" value="MBK1870446.1"/>
    <property type="molecule type" value="Genomic_DNA"/>
</dbReference>
<keyword evidence="2" id="KW-1185">Reference proteome</keyword>
<evidence type="ECO:0000313" key="1">
    <source>
        <dbReference type="EMBL" id="MBK1870446.1"/>
    </source>
</evidence>